<organism evidence="1 2">
    <name type="scientific">Kitasatospora terrestris</name>
    <dbReference type="NCBI Taxonomy" id="258051"/>
    <lineage>
        <taxon>Bacteria</taxon>
        <taxon>Bacillati</taxon>
        <taxon>Actinomycetota</taxon>
        <taxon>Actinomycetes</taxon>
        <taxon>Kitasatosporales</taxon>
        <taxon>Streptomycetaceae</taxon>
        <taxon>Kitasatospora</taxon>
    </lineage>
</organism>
<gene>
    <name evidence="1" type="ORF">GCM10023235_20430</name>
</gene>
<comment type="caution">
    <text evidence="1">The sequence shown here is derived from an EMBL/GenBank/DDBJ whole genome shotgun (WGS) entry which is preliminary data.</text>
</comment>
<keyword evidence="2" id="KW-1185">Reference proteome</keyword>
<protein>
    <submittedName>
        <fullName evidence="1">Uncharacterized protein</fullName>
    </submittedName>
</protein>
<dbReference type="RefSeq" id="WP_345696464.1">
    <property type="nucleotide sequence ID" value="NZ_BAABIS010000001.1"/>
</dbReference>
<dbReference type="EMBL" id="BAABIS010000001">
    <property type="protein sequence ID" value="GAA4844049.1"/>
    <property type="molecule type" value="Genomic_DNA"/>
</dbReference>
<evidence type="ECO:0000313" key="2">
    <source>
        <dbReference type="Proteomes" id="UP001501752"/>
    </source>
</evidence>
<dbReference type="Proteomes" id="UP001501752">
    <property type="component" value="Unassembled WGS sequence"/>
</dbReference>
<reference evidence="2" key="1">
    <citation type="journal article" date="2019" name="Int. J. Syst. Evol. Microbiol.">
        <title>The Global Catalogue of Microorganisms (GCM) 10K type strain sequencing project: providing services to taxonomists for standard genome sequencing and annotation.</title>
        <authorList>
            <consortium name="The Broad Institute Genomics Platform"/>
            <consortium name="The Broad Institute Genome Sequencing Center for Infectious Disease"/>
            <person name="Wu L."/>
            <person name="Ma J."/>
        </authorList>
    </citation>
    <scope>NUCLEOTIDE SEQUENCE [LARGE SCALE GENOMIC DNA]</scope>
    <source>
        <strain evidence="2">JCM 13006</strain>
    </source>
</reference>
<evidence type="ECO:0000313" key="1">
    <source>
        <dbReference type="EMBL" id="GAA4844049.1"/>
    </source>
</evidence>
<accession>A0ABP9DKC6</accession>
<name>A0ABP9DKC6_9ACTN</name>
<sequence>MLDARTGEEQDDRWFRDDLGGHRNDFADLFVHRGPVIGVRRGEGVRPFSVYERW</sequence>
<proteinExistence type="predicted"/>